<proteinExistence type="predicted"/>
<keyword evidence="2" id="KW-1185">Reference proteome</keyword>
<organism evidence="1 2">
    <name type="scientific">Vespula maculifrons</name>
    <name type="common">Eastern yellow jacket</name>
    <name type="synonym">Wasp</name>
    <dbReference type="NCBI Taxonomy" id="7453"/>
    <lineage>
        <taxon>Eukaryota</taxon>
        <taxon>Metazoa</taxon>
        <taxon>Ecdysozoa</taxon>
        <taxon>Arthropoda</taxon>
        <taxon>Hexapoda</taxon>
        <taxon>Insecta</taxon>
        <taxon>Pterygota</taxon>
        <taxon>Neoptera</taxon>
        <taxon>Endopterygota</taxon>
        <taxon>Hymenoptera</taxon>
        <taxon>Apocrita</taxon>
        <taxon>Aculeata</taxon>
        <taxon>Vespoidea</taxon>
        <taxon>Vespidae</taxon>
        <taxon>Vespinae</taxon>
        <taxon>Vespula</taxon>
    </lineage>
</organism>
<gene>
    <name evidence="1" type="ORF">V1477_005978</name>
</gene>
<dbReference type="EMBL" id="JAYRBN010000040">
    <property type="protein sequence ID" value="KAL2745824.1"/>
    <property type="molecule type" value="Genomic_DNA"/>
</dbReference>
<evidence type="ECO:0000313" key="1">
    <source>
        <dbReference type="EMBL" id="KAL2745824.1"/>
    </source>
</evidence>
<protein>
    <submittedName>
        <fullName evidence="1">PiggyBac transposable element-derived protein 4-like</fullName>
    </submittedName>
</protein>
<sequence>MERSANKRFLYIFAVPLKRNNPHTTIANYYQSPNIPQSTILSCRHKIFHDCLMSSIEGFQDLDILKLIESSVEIERNQKKGVYAIPLNNSNEIYSNECLEARRSYTKNTSFFCHKWCNHQHRNYWSIDKTVKSPCFKNIVPYKTFLDNNSDSNDLLIKIREVPDIIAKNFIRMYKPHKIIDE</sequence>
<name>A0ABD2CL43_VESMC</name>
<reference evidence="1 2" key="1">
    <citation type="journal article" date="2024" name="Ann. Entomol. Soc. Am.">
        <title>Genomic analyses of the southern and eastern yellowjacket wasps (Hymenoptera: Vespidae) reveal evolutionary signatures of social life.</title>
        <authorList>
            <person name="Catto M.A."/>
            <person name="Caine P.B."/>
            <person name="Orr S.E."/>
            <person name="Hunt B.G."/>
            <person name="Goodisman M.A.D."/>
        </authorList>
    </citation>
    <scope>NUCLEOTIDE SEQUENCE [LARGE SCALE GENOMIC DNA]</scope>
    <source>
        <strain evidence="1">232</strain>
        <tissue evidence="1">Head and thorax</tissue>
    </source>
</reference>
<dbReference type="AlphaFoldDB" id="A0ABD2CL43"/>
<dbReference type="Proteomes" id="UP001607303">
    <property type="component" value="Unassembled WGS sequence"/>
</dbReference>
<comment type="caution">
    <text evidence="1">The sequence shown here is derived from an EMBL/GenBank/DDBJ whole genome shotgun (WGS) entry which is preliminary data.</text>
</comment>
<evidence type="ECO:0000313" key="2">
    <source>
        <dbReference type="Proteomes" id="UP001607303"/>
    </source>
</evidence>
<accession>A0ABD2CL43</accession>